<evidence type="ECO:0000313" key="2">
    <source>
        <dbReference type="Proteomes" id="UP000530403"/>
    </source>
</evidence>
<evidence type="ECO:0000313" key="1">
    <source>
        <dbReference type="EMBL" id="NYE40691.1"/>
    </source>
</evidence>
<proteinExistence type="predicted"/>
<comment type="caution">
    <text evidence="1">The sequence shown here is derived from an EMBL/GenBank/DDBJ whole genome shotgun (WGS) entry which is preliminary data.</text>
</comment>
<accession>A0A7Y9KT88</accession>
<gene>
    <name evidence="1" type="ORF">HEB29_001702</name>
</gene>
<reference evidence="1 2" key="1">
    <citation type="submission" date="2020-07" db="EMBL/GenBank/DDBJ databases">
        <title>Sequencing the genomes of 1000 actinobacteria strains.</title>
        <authorList>
            <person name="Klenk H.-P."/>
        </authorList>
    </citation>
    <scope>NUCLEOTIDE SEQUENCE [LARGE SCALE GENOMIC DNA]</scope>
    <source>
        <strain evidence="1 2">DSM 41455</strain>
    </source>
</reference>
<dbReference type="EMBL" id="JACCCF010000001">
    <property type="protein sequence ID" value="NYE40691.1"/>
    <property type="molecule type" value="Genomic_DNA"/>
</dbReference>
<protein>
    <submittedName>
        <fullName evidence="1">Uncharacterized protein</fullName>
    </submittedName>
</protein>
<dbReference type="Proteomes" id="UP000530403">
    <property type="component" value="Unassembled WGS sequence"/>
</dbReference>
<sequence length="182" mass="19715">MASPWASPEELRAHLRLTVIDEEQAAEKIAAAETVIRAELRQSIDAVAGDAVDLVGNGRTIINLPHLPVTAVASVTVDGHAPLISTEYRWNRYGILTRLGGCWPLDAVITVLCDHGYALTPAPVKQVCLQVAGRAWVRPSTGVSAESLGDRSVTYDKDRTGEALSDYELRILTPYSRGPESR</sequence>
<organism evidence="1 2">
    <name type="scientific">Streptomyces fulvorobeus</name>
    <dbReference type="NCBI Taxonomy" id="284028"/>
    <lineage>
        <taxon>Bacteria</taxon>
        <taxon>Bacillati</taxon>
        <taxon>Actinomycetota</taxon>
        <taxon>Actinomycetes</taxon>
        <taxon>Kitasatosporales</taxon>
        <taxon>Streptomycetaceae</taxon>
        <taxon>Streptomyces</taxon>
    </lineage>
</organism>
<name>A0A7Y9KT88_9ACTN</name>
<dbReference type="AlphaFoldDB" id="A0A7Y9KT88"/>
<dbReference type="RefSeq" id="WP_179763993.1">
    <property type="nucleotide sequence ID" value="NZ_BAAAUE010000007.1"/>
</dbReference>